<dbReference type="EMBL" id="LDAU01000183">
    <property type="protein sequence ID" value="KRX00656.1"/>
    <property type="molecule type" value="Genomic_DNA"/>
</dbReference>
<organism evidence="2 3">
    <name type="scientific">Pseudocohnilembus persalinus</name>
    <name type="common">Ciliate</name>
    <dbReference type="NCBI Taxonomy" id="266149"/>
    <lineage>
        <taxon>Eukaryota</taxon>
        <taxon>Sar</taxon>
        <taxon>Alveolata</taxon>
        <taxon>Ciliophora</taxon>
        <taxon>Intramacronucleata</taxon>
        <taxon>Oligohymenophorea</taxon>
        <taxon>Scuticociliatia</taxon>
        <taxon>Philasterida</taxon>
        <taxon>Pseudocohnilembidae</taxon>
        <taxon>Pseudocohnilembus</taxon>
    </lineage>
</organism>
<keyword evidence="3" id="KW-1185">Reference proteome</keyword>
<dbReference type="InParanoid" id="A0A0V0QEV7"/>
<sequence length="386" mass="45302">MINLINPDRKKDNQKKPYTDQEIDDVILQLNINNKNSIAKTLEMLPTYENKILFINKVLYKKKYTNDLQLKLQIIKSGPLVKKFLQQIGYKFNLKLDSELLSVGQKQKKSHRRSKTDDIAQQQISQKKNDLKQGDLLLIQQHASLIGNILNVNQDKIDQQKYNLESQQQQLKKQQIKRKMKRFSNSISQQKSFNPSLFSKQIQNQDIQSITTNNNNKQGNSQVKSGKLFKILRKNIEQNRINLENVSHKSSTLLKNGLIKQAYKTCSILNQYQIENLYAHFKKFQPFQQGQSSHYKDSKKEKYINYLNTYKIGRDKINEVNQIKDVNKLFNQDAIQGVVQEMRQFLDINPRCQNLIISPAKMTKQQNQIIEKQLKKSQNSSFFYSE</sequence>
<comment type="caution">
    <text evidence="2">The sequence shown here is derived from an EMBL/GenBank/DDBJ whole genome shotgun (WGS) entry which is preliminary data.</text>
</comment>
<dbReference type="AlphaFoldDB" id="A0A0V0QEV7"/>
<gene>
    <name evidence="2" type="ORF">PPERSA_00883</name>
</gene>
<proteinExistence type="predicted"/>
<feature type="region of interest" description="Disordered" evidence="1">
    <location>
        <begin position="105"/>
        <end position="126"/>
    </location>
</feature>
<evidence type="ECO:0000313" key="3">
    <source>
        <dbReference type="Proteomes" id="UP000054937"/>
    </source>
</evidence>
<evidence type="ECO:0000256" key="1">
    <source>
        <dbReference type="SAM" id="MobiDB-lite"/>
    </source>
</evidence>
<protein>
    <submittedName>
        <fullName evidence="2">Uncharacterized protein</fullName>
    </submittedName>
</protein>
<dbReference type="Proteomes" id="UP000054937">
    <property type="component" value="Unassembled WGS sequence"/>
</dbReference>
<reference evidence="2 3" key="1">
    <citation type="journal article" date="2015" name="Sci. Rep.">
        <title>Genome of the facultative scuticociliatosis pathogen Pseudocohnilembus persalinus provides insight into its virulence through horizontal gene transfer.</title>
        <authorList>
            <person name="Xiong J."/>
            <person name="Wang G."/>
            <person name="Cheng J."/>
            <person name="Tian M."/>
            <person name="Pan X."/>
            <person name="Warren A."/>
            <person name="Jiang C."/>
            <person name="Yuan D."/>
            <person name="Miao W."/>
        </authorList>
    </citation>
    <scope>NUCLEOTIDE SEQUENCE [LARGE SCALE GENOMIC DNA]</scope>
    <source>
        <strain evidence="2">36N120E</strain>
    </source>
</reference>
<accession>A0A0V0QEV7</accession>
<evidence type="ECO:0000313" key="2">
    <source>
        <dbReference type="EMBL" id="KRX00656.1"/>
    </source>
</evidence>
<name>A0A0V0QEV7_PSEPJ</name>